<dbReference type="GeneTree" id="ENSGT01100000263854"/>
<dbReference type="PANTHER" id="PTHR48424">
    <property type="entry name" value="DYNEIN LIGHT CHAIN-RELATED"/>
    <property type="match status" value="1"/>
</dbReference>
<accession>A0A3B3RYT5</accession>
<dbReference type="PANTHER" id="PTHR48424:SF3">
    <property type="entry name" value="DYNEIN LIGHT CHAIN-RELATED"/>
    <property type="match status" value="1"/>
</dbReference>
<reference evidence="1" key="1">
    <citation type="submission" date="2025-08" db="UniProtKB">
        <authorList>
            <consortium name="Ensembl"/>
        </authorList>
    </citation>
    <scope>IDENTIFICATION</scope>
</reference>
<organism evidence="1 2">
    <name type="scientific">Paramormyrops kingsleyae</name>
    <dbReference type="NCBI Taxonomy" id="1676925"/>
    <lineage>
        <taxon>Eukaryota</taxon>
        <taxon>Metazoa</taxon>
        <taxon>Chordata</taxon>
        <taxon>Craniata</taxon>
        <taxon>Vertebrata</taxon>
        <taxon>Euteleostomi</taxon>
        <taxon>Actinopterygii</taxon>
        <taxon>Neopterygii</taxon>
        <taxon>Teleostei</taxon>
        <taxon>Osteoglossocephala</taxon>
        <taxon>Osteoglossomorpha</taxon>
        <taxon>Osteoglossiformes</taxon>
        <taxon>Mormyridae</taxon>
        <taxon>Paramormyrops</taxon>
    </lineage>
</organism>
<protein>
    <recommendedName>
        <fullName evidence="3">Dynein light chain</fullName>
    </recommendedName>
</protein>
<dbReference type="STRING" id="1676925.ENSPKIP00000023624"/>
<name>A0A3B3RYT5_9TELE</name>
<proteinExistence type="predicted"/>
<evidence type="ECO:0008006" key="3">
    <source>
        <dbReference type="Google" id="ProtNLM"/>
    </source>
</evidence>
<evidence type="ECO:0000313" key="2">
    <source>
        <dbReference type="Proteomes" id="UP000261540"/>
    </source>
</evidence>
<dbReference type="Proteomes" id="UP000261540">
    <property type="component" value="Unplaced"/>
</dbReference>
<reference evidence="1" key="2">
    <citation type="submission" date="2025-09" db="UniProtKB">
        <authorList>
            <consortium name="Ensembl"/>
        </authorList>
    </citation>
    <scope>IDENTIFICATION</scope>
</reference>
<keyword evidence="2" id="KW-1185">Reference proteome</keyword>
<evidence type="ECO:0000313" key="1">
    <source>
        <dbReference type="Ensembl" id="ENSPKIP00000023624.1"/>
    </source>
</evidence>
<dbReference type="AlphaFoldDB" id="A0A3B3RYT5"/>
<sequence length="121" mass="13203">MLLEEQDGHLPQVEVDEVLGLVGDVASEVPTHNAVPRGVVLFPHLLDVSSDVLLNVVLLHGLGGTVHSILLHVLRHVSVLDHCLPVSHLVCCTRENPRRRLSQVTLRQTNQIMPPGTQSPS</sequence>
<dbReference type="Ensembl" id="ENSPKIT00000004311.1">
    <property type="protein sequence ID" value="ENSPKIP00000023624.1"/>
    <property type="gene ID" value="ENSPKIG00000007183.1"/>
</dbReference>